<name>A0A382UT09_9ZZZZ</name>
<dbReference type="InterPro" id="IPR004647">
    <property type="entry name" value="Fe-S_hydro-lyase_TtdB-typ_cat"/>
</dbReference>
<organism evidence="4">
    <name type="scientific">marine metagenome</name>
    <dbReference type="NCBI Taxonomy" id="408172"/>
    <lineage>
        <taxon>unclassified sequences</taxon>
        <taxon>metagenomes</taxon>
        <taxon>ecological metagenomes</taxon>
    </lineage>
</organism>
<reference evidence="4" key="1">
    <citation type="submission" date="2018-05" db="EMBL/GenBank/DDBJ databases">
        <authorList>
            <person name="Lanie J.A."/>
            <person name="Ng W.-L."/>
            <person name="Kazmierczak K.M."/>
            <person name="Andrzejewski T.M."/>
            <person name="Davidsen T.M."/>
            <person name="Wayne K.J."/>
            <person name="Tettelin H."/>
            <person name="Glass J.I."/>
            <person name="Rusch D."/>
            <person name="Podicherti R."/>
            <person name="Tsui H.-C.T."/>
            <person name="Winkler M.E."/>
        </authorList>
    </citation>
    <scope>NUCLEOTIDE SEQUENCE</scope>
</reference>
<evidence type="ECO:0000313" key="4">
    <source>
        <dbReference type="EMBL" id="SVD37342.1"/>
    </source>
</evidence>
<sequence length="224" mass="24669">MSQYQGREWYFNCPVSKEEIEQVSAGDLVYLSGPVFTARDGVYKHMLIEGNAPPIDLAALTNVSFQSSPAGVEVSPGKYHVSSLQATAGFRYAQYMPQLLEEFGVKVVVGKAGMSEEVYQNVFKKHGAICLSTMGYGLGAIYGNAIKDVRDVYWVEELGISEALWILELDRLGPLLVEGDARGNSFFAKANEEINRNLGALYEGLKPPVYGRLGEEAKPEIELF</sequence>
<dbReference type="Pfam" id="PF05683">
    <property type="entry name" value="Fumerase_C"/>
    <property type="match status" value="1"/>
</dbReference>
<protein>
    <recommendedName>
        <fullName evidence="3">Fe-S hydro-lyase tartrate dehydratase beta-type catalytic domain-containing protein</fullName>
    </recommendedName>
</protein>
<proteinExistence type="inferred from homology"/>
<dbReference type="Gene3D" id="3.20.130.10">
    <property type="entry name" value="Fe-S hydro-lyase, tartrate dehydratase beta-type, catalytic domain"/>
    <property type="match status" value="1"/>
</dbReference>
<dbReference type="PANTHER" id="PTHR43351:SF2">
    <property type="entry name" value="L(+)-TARTRATE DEHYDRATASE SUBUNIT BETA-RELATED"/>
    <property type="match status" value="1"/>
</dbReference>
<dbReference type="SUPFAM" id="SSF117457">
    <property type="entry name" value="FumA C-terminal domain-like"/>
    <property type="match status" value="1"/>
</dbReference>
<dbReference type="PANTHER" id="PTHR43351">
    <property type="entry name" value="L(+)-TARTRATE DEHYDRATASE SUBUNIT BETA"/>
    <property type="match status" value="1"/>
</dbReference>
<gene>
    <name evidence="4" type="ORF">METZ01_LOCUS390196</name>
</gene>
<accession>A0A382UT09</accession>
<dbReference type="InterPro" id="IPR036660">
    <property type="entry name" value="Fe-S_hydroAse_TtdB_cat_sf"/>
</dbReference>
<keyword evidence="2" id="KW-0456">Lyase</keyword>
<dbReference type="GO" id="GO:0016836">
    <property type="term" value="F:hydro-lyase activity"/>
    <property type="evidence" value="ECO:0007669"/>
    <property type="project" value="InterPro"/>
</dbReference>
<dbReference type="EMBL" id="UINC01146550">
    <property type="protein sequence ID" value="SVD37342.1"/>
    <property type="molecule type" value="Genomic_DNA"/>
</dbReference>
<dbReference type="AlphaFoldDB" id="A0A382UT09"/>
<evidence type="ECO:0000256" key="2">
    <source>
        <dbReference type="ARBA" id="ARBA00023239"/>
    </source>
</evidence>
<evidence type="ECO:0000256" key="1">
    <source>
        <dbReference type="ARBA" id="ARBA00008876"/>
    </source>
</evidence>
<evidence type="ECO:0000259" key="3">
    <source>
        <dbReference type="Pfam" id="PF05683"/>
    </source>
</evidence>
<feature type="domain" description="Fe-S hydro-lyase tartrate dehydratase beta-type catalytic" evidence="3">
    <location>
        <begin position="14"/>
        <end position="189"/>
    </location>
</feature>
<comment type="similarity">
    <text evidence="1">Belongs to the class-I fumarase family.</text>
</comment>